<sequence length="99" mass="10698">MLMGFYCFYRGSLVAAGDAEGEGLADENSIRLPVLAPVACHRQPPGLRPLHAHLHDITRARDVEVPEPIDDESNPAALPARHTVCIQKAAVNFANNTIS</sequence>
<reference evidence="1 2" key="1">
    <citation type="journal article" date="2022" name="Nat. Plants">
        <title>Genomes of leafy and leafless Platanthera orchids illuminate the evolution of mycoheterotrophy.</title>
        <authorList>
            <person name="Li M.H."/>
            <person name="Liu K.W."/>
            <person name="Li Z."/>
            <person name="Lu H.C."/>
            <person name="Ye Q.L."/>
            <person name="Zhang D."/>
            <person name="Wang J.Y."/>
            <person name="Li Y.F."/>
            <person name="Zhong Z.M."/>
            <person name="Liu X."/>
            <person name="Yu X."/>
            <person name="Liu D.K."/>
            <person name="Tu X.D."/>
            <person name="Liu B."/>
            <person name="Hao Y."/>
            <person name="Liao X.Y."/>
            <person name="Jiang Y.T."/>
            <person name="Sun W.H."/>
            <person name="Chen J."/>
            <person name="Chen Y.Q."/>
            <person name="Ai Y."/>
            <person name="Zhai J.W."/>
            <person name="Wu S.S."/>
            <person name="Zhou Z."/>
            <person name="Hsiao Y.Y."/>
            <person name="Wu W.L."/>
            <person name="Chen Y.Y."/>
            <person name="Lin Y.F."/>
            <person name="Hsu J.L."/>
            <person name="Li C.Y."/>
            <person name="Wang Z.W."/>
            <person name="Zhao X."/>
            <person name="Zhong W.Y."/>
            <person name="Ma X.K."/>
            <person name="Ma L."/>
            <person name="Huang J."/>
            <person name="Chen G.Z."/>
            <person name="Huang M.Z."/>
            <person name="Huang L."/>
            <person name="Peng D.H."/>
            <person name="Luo Y.B."/>
            <person name="Zou S.Q."/>
            <person name="Chen S.P."/>
            <person name="Lan S."/>
            <person name="Tsai W.C."/>
            <person name="Van de Peer Y."/>
            <person name="Liu Z.J."/>
        </authorList>
    </citation>
    <scope>NUCLEOTIDE SEQUENCE [LARGE SCALE GENOMIC DNA]</scope>
    <source>
        <strain evidence="1">Lor287</strain>
    </source>
</reference>
<evidence type="ECO:0000313" key="2">
    <source>
        <dbReference type="Proteomes" id="UP001418222"/>
    </source>
</evidence>
<comment type="caution">
    <text evidence="1">The sequence shown here is derived from an EMBL/GenBank/DDBJ whole genome shotgun (WGS) entry which is preliminary data.</text>
</comment>
<evidence type="ECO:0000313" key="1">
    <source>
        <dbReference type="EMBL" id="KAK8935993.1"/>
    </source>
</evidence>
<protein>
    <submittedName>
        <fullName evidence="1">Uncharacterized protein</fullName>
    </submittedName>
</protein>
<keyword evidence="2" id="KW-1185">Reference proteome</keyword>
<organism evidence="1 2">
    <name type="scientific">Platanthera zijinensis</name>
    <dbReference type="NCBI Taxonomy" id="2320716"/>
    <lineage>
        <taxon>Eukaryota</taxon>
        <taxon>Viridiplantae</taxon>
        <taxon>Streptophyta</taxon>
        <taxon>Embryophyta</taxon>
        <taxon>Tracheophyta</taxon>
        <taxon>Spermatophyta</taxon>
        <taxon>Magnoliopsida</taxon>
        <taxon>Liliopsida</taxon>
        <taxon>Asparagales</taxon>
        <taxon>Orchidaceae</taxon>
        <taxon>Orchidoideae</taxon>
        <taxon>Orchideae</taxon>
        <taxon>Orchidinae</taxon>
        <taxon>Platanthera</taxon>
    </lineage>
</organism>
<dbReference type="Proteomes" id="UP001418222">
    <property type="component" value="Unassembled WGS sequence"/>
</dbReference>
<accession>A0AAP0BDD8</accession>
<dbReference type="EMBL" id="JBBWWQ010000011">
    <property type="protein sequence ID" value="KAK8935993.1"/>
    <property type="molecule type" value="Genomic_DNA"/>
</dbReference>
<proteinExistence type="predicted"/>
<name>A0AAP0BDD8_9ASPA</name>
<dbReference type="AlphaFoldDB" id="A0AAP0BDD8"/>
<gene>
    <name evidence="1" type="ORF">KSP39_PZI013828</name>
</gene>